<protein>
    <recommendedName>
        <fullName evidence="7">Protein kinase domain-containing protein</fullName>
    </recommendedName>
</protein>
<dbReference type="Pfam" id="PF00069">
    <property type="entry name" value="Pkinase"/>
    <property type="match status" value="1"/>
</dbReference>
<gene>
    <name evidence="8" type="ORF">RRG08_013014</name>
</gene>
<feature type="region of interest" description="Disordered" evidence="6">
    <location>
        <begin position="505"/>
        <end position="542"/>
    </location>
</feature>
<dbReference type="AlphaFoldDB" id="A0AAE1A0L4"/>
<dbReference type="InterPro" id="IPR011009">
    <property type="entry name" value="Kinase-like_dom_sf"/>
</dbReference>
<accession>A0AAE1A0L4</accession>
<keyword evidence="9" id="KW-1185">Reference proteome</keyword>
<sequence>MSNQIRDTILLMKKQIAAHRKAEAKQNTLTKRERQEMILSEANPLNTTFPWLTASFVNKLVGGEFDTVLPQGVLYVIHLYKIMEQLSMGQGFRTFLGVMRRNDLWCTIRMYALGEEARVLAITSGNKFFENLITCFKTLNGFFIITRHVKSTPFHNFIKRLERFNDEELRFYAEELVCALEFLHSKGIIHRKFAAANIKLTAEGHIKVCNLEQAYIAIDENGKRQEMPEAEGPIGLDAYMPPEMIDLQVYGYTVDWWNLGVIMYFMMTGKMPFTGGNKRELHKAILFKEPRFESGLHKRQTHNLIKCLLQKDPKKRLGFHGAEEVKKHKYFSTSNWEKVLNGQIDPPFLPATSAVTSLPSALCRSLEHLSGSEPVQKNFSRRELERQQDINLAPGQYVDFELEHDWSVYLLPDVSLESAMHYMHGQLLPPKQADDLLSLEECITKVPELSVEEKNIFRKYASGGCSNPEPLEIRENEDGTFRMLSRVEAEIYDREPDSYNMDFFITSDQPSPVKGSPSDRASIPNPSEKHQEFSFRSKWLSN</sequence>
<dbReference type="GO" id="GO:0005524">
    <property type="term" value="F:ATP binding"/>
    <property type="evidence" value="ECO:0007669"/>
    <property type="project" value="UniProtKB-KW"/>
</dbReference>
<comment type="caution">
    <text evidence="8">The sequence shown here is derived from an EMBL/GenBank/DDBJ whole genome shotgun (WGS) entry which is preliminary data.</text>
</comment>
<dbReference type="PANTHER" id="PTHR24351">
    <property type="entry name" value="RIBOSOMAL PROTEIN S6 KINASE"/>
    <property type="match status" value="1"/>
</dbReference>
<evidence type="ECO:0000256" key="5">
    <source>
        <dbReference type="ARBA" id="ARBA00022840"/>
    </source>
</evidence>
<keyword evidence="3" id="KW-0547">Nucleotide-binding</keyword>
<evidence type="ECO:0000256" key="3">
    <source>
        <dbReference type="ARBA" id="ARBA00022741"/>
    </source>
</evidence>
<dbReference type="Gene3D" id="3.30.200.20">
    <property type="entry name" value="Phosphorylase Kinase, domain 1"/>
    <property type="match status" value="1"/>
</dbReference>
<dbReference type="InterPro" id="IPR000719">
    <property type="entry name" value="Prot_kinase_dom"/>
</dbReference>
<feature type="domain" description="Protein kinase" evidence="7">
    <location>
        <begin position="54"/>
        <end position="331"/>
    </location>
</feature>
<evidence type="ECO:0000313" key="9">
    <source>
        <dbReference type="Proteomes" id="UP001283361"/>
    </source>
</evidence>
<evidence type="ECO:0000256" key="6">
    <source>
        <dbReference type="SAM" id="MobiDB-lite"/>
    </source>
</evidence>
<organism evidence="8 9">
    <name type="scientific">Elysia crispata</name>
    <name type="common">lettuce slug</name>
    <dbReference type="NCBI Taxonomy" id="231223"/>
    <lineage>
        <taxon>Eukaryota</taxon>
        <taxon>Metazoa</taxon>
        <taxon>Spiralia</taxon>
        <taxon>Lophotrochozoa</taxon>
        <taxon>Mollusca</taxon>
        <taxon>Gastropoda</taxon>
        <taxon>Heterobranchia</taxon>
        <taxon>Euthyneura</taxon>
        <taxon>Panpulmonata</taxon>
        <taxon>Sacoglossa</taxon>
        <taxon>Placobranchoidea</taxon>
        <taxon>Plakobranchidae</taxon>
        <taxon>Elysia</taxon>
    </lineage>
</organism>
<evidence type="ECO:0000256" key="1">
    <source>
        <dbReference type="ARBA" id="ARBA00022527"/>
    </source>
</evidence>
<keyword evidence="5" id="KW-0067">ATP-binding</keyword>
<reference evidence="8" key="1">
    <citation type="journal article" date="2023" name="G3 (Bethesda)">
        <title>A reference genome for the long-term kleptoplast-retaining sea slug Elysia crispata morphotype clarki.</title>
        <authorList>
            <person name="Eastman K.E."/>
            <person name="Pendleton A.L."/>
            <person name="Shaikh M.A."/>
            <person name="Suttiyut T."/>
            <person name="Ogas R."/>
            <person name="Tomko P."/>
            <person name="Gavelis G."/>
            <person name="Widhalm J.R."/>
            <person name="Wisecaver J.H."/>
        </authorList>
    </citation>
    <scope>NUCLEOTIDE SEQUENCE</scope>
    <source>
        <strain evidence="8">ECLA1</strain>
    </source>
</reference>
<keyword evidence="4" id="KW-0418">Kinase</keyword>
<name>A0AAE1A0L4_9GAST</name>
<evidence type="ECO:0000313" key="8">
    <source>
        <dbReference type="EMBL" id="KAK3778743.1"/>
    </source>
</evidence>
<dbReference type="Gene3D" id="1.10.510.10">
    <property type="entry name" value="Transferase(Phosphotransferase) domain 1"/>
    <property type="match status" value="1"/>
</dbReference>
<dbReference type="EMBL" id="JAWDGP010002895">
    <property type="protein sequence ID" value="KAK3778743.1"/>
    <property type="molecule type" value="Genomic_DNA"/>
</dbReference>
<evidence type="ECO:0000256" key="4">
    <source>
        <dbReference type="ARBA" id="ARBA00022777"/>
    </source>
</evidence>
<dbReference type="Proteomes" id="UP001283361">
    <property type="component" value="Unassembled WGS sequence"/>
</dbReference>
<evidence type="ECO:0000259" key="7">
    <source>
        <dbReference type="PROSITE" id="PS50011"/>
    </source>
</evidence>
<proteinExistence type="predicted"/>
<dbReference type="SUPFAM" id="SSF56112">
    <property type="entry name" value="Protein kinase-like (PK-like)"/>
    <property type="match status" value="1"/>
</dbReference>
<dbReference type="GO" id="GO:0004674">
    <property type="term" value="F:protein serine/threonine kinase activity"/>
    <property type="evidence" value="ECO:0007669"/>
    <property type="project" value="UniProtKB-KW"/>
</dbReference>
<evidence type="ECO:0000256" key="2">
    <source>
        <dbReference type="ARBA" id="ARBA00022679"/>
    </source>
</evidence>
<keyword evidence="1" id="KW-0723">Serine/threonine-protein kinase</keyword>
<keyword evidence="2" id="KW-0808">Transferase</keyword>
<dbReference type="PROSITE" id="PS50011">
    <property type="entry name" value="PROTEIN_KINASE_DOM"/>
    <property type="match status" value="1"/>
</dbReference>